<gene>
    <name evidence="10" type="ORF">ES332_A05G120700v1</name>
</gene>
<dbReference type="PANTHER" id="PTHR31165">
    <property type="entry name" value="PROTEIN G1-LIKE2"/>
    <property type="match status" value="1"/>
</dbReference>
<feature type="domain" description="ALOG" evidence="9">
    <location>
        <begin position="54"/>
        <end position="180"/>
    </location>
</feature>
<evidence type="ECO:0000259" key="9">
    <source>
        <dbReference type="PROSITE" id="PS51697"/>
    </source>
</evidence>
<comment type="similarity">
    <text evidence="2">Belongs to the plant homeotic and developmental regulators ALOG protein family.</text>
</comment>
<dbReference type="GO" id="GO:0005634">
    <property type="term" value="C:nucleus"/>
    <property type="evidence" value="ECO:0007669"/>
    <property type="project" value="UniProtKB-SubCell"/>
</dbReference>
<reference evidence="10 11" key="1">
    <citation type="submission" date="2019-07" db="EMBL/GenBank/DDBJ databases">
        <title>WGS assembly of Gossypium tomentosum.</title>
        <authorList>
            <person name="Chen Z.J."/>
            <person name="Sreedasyam A."/>
            <person name="Ando A."/>
            <person name="Song Q."/>
            <person name="De L."/>
            <person name="Hulse-Kemp A."/>
            <person name="Ding M."/>
            <person name="Ye W."/>
            <person name="Kirkbride R."/>
            <person name="Jenkins J."/>
            <person name="Plott C."/>
            <person name="Lovell J."/>
            <person name="Lin Y.-M."/>
            <person name="Vaughn R."/>
            <person name="Liu B."/>
            <person name="Li W."/>
            <person name="Simpson S."/>
            <person name="Scheffler B."/>
            <person name="Saski C."/>
            <person name="Grover C."/>
            <person name="Hu G."/>
            <person name="Conover J."/>
            <person name="Carlson J."/>
            <person name="Shu S."/>
            <person name="Boston L."/>
            <person name="Williams M."/>
            <person name="Peterson D."/>
            <person name="Mcgee K."/>
            <person name="Jones D."/>
            <person name="Wendel J."/>
            <person name="Stelly D."/>
            <person name="Grimwood J."/>
            <person name="Schmutz J."/>
        </authorList>
    </citation>
    <scope>NUCLEOTIDE SEQUENCE [LARGE SCALE GENOMIC DNA]</scope>
    <source>
        <strain evidence="10">7179.01</strain>
    </source>
</reference>
<evidence type="ECO:0000256" key="8">
    <source>
        <dbReference type="SAM" id="MobiDB-lite"/>
    </source>
</evidence>
<dbReference type="InterPro" id="IPR040222">
    <property type="entry name" value="ALOG"/>
</dbReference>
<evidence type="ECO:0000256" key="5">
    <source>
        <dbReference type="ARBA" id="ARBA00023125"/>
    </source>
</evidence>
<evidence type="ECO:0000256" key="1">
    <source>
        <dbReference type="ARBA" id="ARBA00004123"/>
    </source>
</evidence>
<dbReference type="PANTHER" id="PTHR31165:SF2">
    <property type="entry name" value="ALOG DOMAIN-CONTAINING PROTEIN"/>
    <property type="match status" value="1"/>
</dbReference>
<proteinExistence type="inferred from homology"/>
<keyword evidence="7" id="KW-0539">Nucleus</keyword>
<dbReference type="GO" id="GO:0009416">
    <property type="term" value="P:response to light stimulus"/>
    <property type="evidence" value="ECO:0007669"/>
    <property type="project" value="TreeGrafter"/>
</dbReference>
<keyword evidence="4" id="KW-0805">Transcription regulation</keyword>
<evidence type="ECO:0000256" key="4">
    <source>
        <dbReference type="ARBA" id="ARBA00023015"/>
    </source>
</evidence>
<evidence type="ECO:0000313" key="11">
    <source>
        <dbReference type="Proteomes" id="UP000322667"/>
    </source>
</evidence>
<sequence>MSAAVAAAAAAAAASVSSKTTSSSHHPSNQAPNHGWIPFFQAPAQRAPLPALSRYESQKRRDWKAFVEYLKKHRPQLGLSRCTGVHVLEFLDYQFGNTKLHRRNCPFWGNPPDPPSPCSCSCPLDQAWSSLDGVVGRLRVAFEENGGQPETNPFSAHVVRLYLRDLRDAQAKARGNAYTF</sequence>
<dbReference type="Pfam" id="PF04852">
    <property type="entry name" value="ALOG_dom"/>
    <property type="match status" value="1"/>
</dbReference>
<organism evidence="10 11">
    <name type="scientific">Gossypium tomentosum</name>
    <name type="common">Hawaiian cotton</name>
    <name type="synonym">Gossypium sandvicense</name>
    <dbReference type="NCBI Taxonomy" id="34277"/>
    <lineage>
        <taxon>Eukaryota</taxon>
        <taxon>Viridiplantae</taxon>
        <taxon>Streptophyta</taxon>
        <taxon>Embryophyta</taxon>
        <taxon>Tracheophyta</taxon>
        <taxon>Spermatophyta</taxon>
        <taxon>Magnoliopsida</taxon>
        <taxon>eudicotyledons</taxon>
        <taxon>Gunneridae</taxon>
        <taxon>Pentapetalae</taxon>
        <taxon>rosids</taxon>
        <taxon>malvids</taxon>
        <taxon>Malvales</taxon>
        <taxon>Malvaceae</taxon>
        <taxon>Malvoideae</taxon>
        <taxon>Gossypium</taxon>
    </lineage>
</organism>
<dbReference type="Proteomes" id="UP000322667">
    <property type="component" value="Chromosome A05"/>
</dbReference>
<accession>A0A5D2QDX8</accession>
<evidence type="ECO:0000256" key="6">
    <source>
        <dbReference type="ARBA" id="ARBA00023163"/>
    </source>
</evidence>
<evidence type="ECO:0000256" key="2">
    <source>
        <dbReference type="ARBA" id="ARBA00010308"/>
    </source>
</evidence>
<dbReference type="EMBL" id="CM017614">
    <property type="protein sequence ID" value="TYI26548.1"/>
    <property type="molecule type" value="Genomic_DNA"/>
</dbReference>
<keyword evidence="3" id="KW-0217">Developmental protein</keyword>
<evidence type="ECO:0000256" key="7">
    <source>
        <dbReference type="ARBA" id="ARBA00023242"/>
    </source>
</evidence>
<dbReference type="GO" id="GO:0003677">
    <property type="term" value="F:DNA binding"/>
    <property type="evidence" value="ECO:0007669"/>
    <property type="project" value="UniProtKB-KW"/>
</dbReference>
<feature type="region of interest" description="Disordered" evidence="8">
    <location>
        <begin position="16"/>
        <end position="35"/>
    </location>
</feature>
<keyword evidence="11" id="KW-1185">Reference proteome</keyword>
<keyword evidence="6" id="KW-0804">Transcription</keyword>
<evidence type="ECO:0000256" key="3">
    <source>
        <dbReference type="ARBA" id="ARBA00022473"/>
    </source>
</evidence>
<keyword evidence="5" id="KW-0238">DNA-binding</keyword>
<dbReference type="InterPro" id="IPR006936">
    <property type="entry name" value="ALOG_dom"/>
</dbReference>
<protein>
    <recommendedName>
        <fullName evidence="9">ALOG domain-containing protein</fullName>
    </recommendedName>
</protein>
<dbReference type="PROSITE" id="PS51697">
    <property type="entry name" value="ALOG"/>
    <property type="match status" value="1"/>
</dbReference>
<evidence type="ECO:0000313" key="10">
    <source>
        <dbReference type="EMBL" id="TYI26548.1"/>
    </source>
</evidence>
<name>A0A5D2QDX8_GOSTO</name>
<comment type="subcellular location">
    <subcellularLocation>
        <location evidence="1">Nucleus</location>
    </subcellularLocation>
</comment>
<dbReference type="AlphaFoldDB" id="A0A5D2QDX8"/>
<dbReference type="GO" id="GO:0009299">
    <property type="term" value="P:mRNA transcription"/>
    <property type="evidence" value="ECO:0007669"/>
    <property type="project" value="TreeGrafter"/>
</dbReference>